<proteinExistence type="predicted"/>
<sequence>MAFTPLTPLPPHTSAPHPPSPPAHRLPTAWQRRDRDSDSECDAASVANRLLEEDELSEAGSGIVSTIEQEEEAEEEKQNPQVVAAEAESEEHKLQEMLVEAMRQLEELKEEKDNLEKLLHRARGGEHRNLKELEAVRAVQEKGIQASEVSLSSRGASRLRVKHTLQDFKKLAAERDALQTERNRLDVLVQTATATNVALGKQNELLQNERTRYDETVDSLREQNRLLRDGATRLRASLDVLAAGPGAGLVAIEAANSEIEALKAQLEALRLSNEEMKKENAAVREANQRVSAQLVALEEELAVYLQGNPGPDGLQLLDVSRTEVGSSTNRAGTARGLEVDGLPARIRALELENSSLRGRLQQEWKDAAPQDPRLCKIISALADRIAQLPELEIGFTRPSVADLAPICGSGDNLFAILGANATARIALPDILHLRHRSIFTPHPEGHLVAFGPRAYFDSQPEMQSSSFATGVPSDLLRMWHDKRVKEVFVESLDRRWTVYAGTYAFVGPEPPCVARLWRFEDRRVAAPEQLAQLAFQGPLPSNWRALVHAQFGDKGFKVEAVGMRCVGFDWDLYRALVGSANAEVGFGRVVKVKGRPADRGDQAGTGKRMREEGDGDGEEGLDSMVIPDEGVAKEKKAKTKR</sequence>
<accession>A0ABQ0LRM4</accession>
<protein>
    <submittedName>
        <fullName evidence="3">Uncharacterized protein</fullName>
    </submittedName>
</protein>
<feature type="coiled-coil region" evidence="1">
    <location>
        <begin position="249"/>
        <end position="300"/>
    </location>
</feature>
<keyword evidence="4" id="KW-1185">Reference proteome</keyword>
<evidence type="ECO:0000256" key="2">
    <source>
        <dbReference type="SAM" id="MobiDB-lite"/>
    </source>
</evidence>
<evidence type="ECO:0000313" key="4">
    <source>
        <dbReference type="Proteomes" id="UP000815677"/>
    </source>
</evidence>
<feature type="coiled-coil region" evidence="1">
    <location>
        <begin position="84"/>
        <end position="125"/>
    </location>
</feature>
<dbReference type="EMBL" id="DF848472">
    <property type="protein sequence ID" value="GAT53738.1"/>
    <property type="molecule type" value="Genomic_DNA"/>
</dbReference>
<dbReference type="Proteomes" id="UP000815677">
    <property type="component" value="Unassembled WGS sequence"/>
</dbReference>
<name>A0ABQ0LRM4_MYCCL</name>
<reference evidence="3" key="1">
    <citation type="submission" date="2014-09" db="EMBL/GenBank/DDBJ databases">
        <title>Genome sequence of the luminous mushroom Mycena chlorophos for searching fungal bioluminescence genes.</title>
        <authorList>
            <person name="Tanaka Y."/>
            <person name="Kasuga D."/>
            <person name="Oba Y."/>
            <person name="Hase S."/>
            <person name="Sato K."/>
            <person name="Oba Y."/>
            <person name="Sakakibara Y."/>
        </authorList>
    </citation>
    <scope>NUCLEOTIDE SEQUENCE</scope>
</reference>
<feature type="region of interest" description="Disordered" evidence="2">
    <location>
        <begin position="595"/>
        <end position="641"/>
    </location>
</feature>
<organism evidence="3 4">
    <name type="scientific">Mycena chlorophos</name>
    <name type="common">Agaric fungus</name>
    <name type="synonym">Agaricus chlorophos</name>
    <dbReference type="NCBI Taxonomy" id="658473"/>
    <lineage>
        <taxon>Eukaryota</taxon>
        <taxon>Fungi</taxon>
        <taxon>Dikarya</taxon>
        <taxon>Basidiomycota</taxon>
        <taxon>Agaricomycotina</taxon>
        <taxon>Agaricomycetes</taxon>
        <taxon>Agaricomycetidae</taxon>
        <taxon>Agaricales</taxon>
        <taxon>Marasmiineae</taxon>
        <taxon>Mycenaceae</taxon>
        <taxon>Mycena</taxon>
    </lineage>
</organism>
<evidence type="ECO:0000313" key="3">
    <source>
        <dbReference type="EMBL" id="GAT53738.1"/>
    </source>
</evidence>
<feature type="region of interest" description="Disordered" evidence="2">
    <location>
        <begin position="1"/>
        <end position="83"/>
    </location>
</feature>
<evidence type="ECO:0000256" key="1">
    <source>
        <dbReference type="SAM" id="Coils"/>
    </source>
</evidence>
<gene>
    <name evidence="3" type="ORF">MCHLO_10661</name>
</gene>
<keyword evidence="1" id="KW-0175">Coiled coil</keyword>
<feature type="compositionally biased region" description="Pro residues" evidence="2">
    <location>
        <begin position="7"/>
        <end position="24"/>
    </location>
</feature>